<reference evidence="1 2" key="1">
    <citation type="submission" date="2006-04" db="EMBL/GenBank/DDBJ databases">
        <authorList>
            <person name="Nierman W.C."/>
        </authorList>
    </citation>
    <scope>NUCLEOTIDE SEQUENCE [LARGE SCALE GENOMIC DNA]</scope>
    <source>
        <strain evidence="1 2">DW4/3-1</strain>
    </source>
</reference>
<protein>
    <submittedName>
        <fullName evidence="1">Uncharacterized protein</fullName>
    </submittedName>
</protein>
<dbReference type="AlphaFoldDB" id="Q09A11"/>
<proteinExistence type="predicted"/>
<dbReference type="PATRIC" id="fig|378806.16.peg.7933"/>
<accession>Q09A11</accession>
<evidence type="ECO:0000313" key="2">
    <source>
        <dbReference type="Proteomes" id="UP000032702"/>
    </source>
</evidence>
<evidence type="ECO:0000313" key="1">
    <source>
        <dbReference type="EMBL" id="EAU68602.1"/>
    </source>
</evidence>
<dbReference type="Proteomes" id="UP000032702">
    <property type="component" value="Unassembled WGS sequence"/>
</dbReference>
<name>Q09A11_STIAD</name>
<gene>
    <name evidence="1" type="ORF">STIAU_8775</name>
</gene>
<dbReference type="EMBL" id="AAMD01000015">
    <property type="protein sequence ID" value="EAU68602.1"/>
    <property type="molecule type" value="Genomic_DNA"/>
</dbReference>
<sequence length="71" mass="7808">MCAVLKTLGLMETNLRHPGLKTHKYDSLEGANGEEIFEAYAQNNTPGAYRVFWHDGPGKGEVTIIAITPHP</sequence>
<organism evidence="1 2">
    <name type="scientific">Stigmatella aurantiaca (strain DW4/3-1)</name>
    <dbReference type="NCBI Taxonomy" id="378806"/>
    <lineage>
        <taxon>Bacteria</taxon>
        <taxon>Pseudomonadati</taxon>
        <taxon>Myxococcota</taxon>
        <taxon>Myxococcia</taxon>
        <taxon>Myxococcales</taxon>
        <taxon>Cystobacterineae</taxon>
        <taxon>Archangiaceae</taxon>
        <taxon>Stigmatella</taxon>
    </lineage>
</organism>
<comment type="caution">
    <text evidence="1">The sequence shown here is derived from an EMBL/GenBank/DDBJ whole genome shotgun (WGS) entry which is preliminary data.</text>
</comment>